<keyword evidence="4" id="KW-1185">Reference proteome</keyword>
<sequence>MSKKADKKLIVDMISESEFTVQGHGVHTAYKEITDALRKRKDIDIEVNSKRPSDIIHIQTMGLYSFRHLIRKGGKKVVSAHIVPDSFIGSIKGAKYWKPLGRMWLKFFYKKADLVLACSGMVADELINDMNVPKTKVLYNTIDMSRYRHSAAEKKLARKKLDLKDNDFVVMGNGQVQPRKRLDILIKAAKKMPDVKFFWVGGIPFKNLGADYHAMQNMIKSAPDNLTVTGVIPLEAVKDYYVAADLFVLPAMQENHPMCVLEAAGAGLPIILRDIPQYDDTFKGDAVMAKTDDEFLDLIDLLRKDKKAYSKACLGAGKIAKRFDSSAGAERLVEFYRSLI</sequence>
<dbReference type="PANTHER" id="PTHR45947:SF3">
    <property type="entry name" value="SULFOQUINOVOSYL TRANSFERASE SQD2"/>
    <property type="match status" value="1"/>
</dbReference>
<evidence type="ECO:0000259" key="2">
    <source>
        <dbReference type="Pfam" id="PF13439"/>
    </source>
</evidence>
<dbReference type="Gene3D" id="3.40.50.2000">
    <property type="entry name" value="Glycogen Phosphorylase B"/>
    <property type="match status" value="2"/>
</dbReference>
<gene>
    <name evidence="3" type="ORF">TM7x_01395</name>
</gene>
<evidence type="ECO:0000259" key="1">
    <source>
        <dbReference type="Pfam" id="PF00534"/>
    </source>
</evidence>
<dbReference type="InterPro" id="IPR050194">
    <property type="entry name" value="Glycosyltransferase_grp1"/>
</dbReference>
<accession>A0A6S4GVT4</accession>
<name>A0A6S4GVT4_9BACT</name>
<protein>
    <recommendedName>
        <fullName evidence="5">Glycosyltransferase</fullName>
    </recommendedName>
</protein>
<proteinExistence type="predicted"/>
<dbReference type="CDD" id="cd03801">
    <property type="entry name" value="GT4_PimA-like"/>
    <property type="match status" value="1"/>
</dbReference>
<dbReference type="SUPFAM" id="SSF53756">
    <property type="entry name" value="UDP-Glycosyltransferase/glycogen phosphorylase"/>
    <property type="match status" value="1"/>
</dbReference>
<dbReference type="InterPro" id="IPR001296">
    <property type="entry name" value="Glyco_trans_1"/>
</dbReference>
<dbReference type="Pfam" id="PF00534">
    <property type="entry name" value="Glycos_transf_1"/>
    <property type="match status" value="1"/>
</dbReference>
<evidence type="ECO:0008006" key="5">
    <source>
        <dbReference type="Google" id="ProtNLM"/>
    </source>
</evidence>
<dbReference type="GO" id="GO:0016757">
    <property type="term" value="F:glycosyltransferase activity"/>
    <property type="evidence" value="ECO:0007669"/>
    <property type="project" value="InterPro"/>
</dbReference>
<organism evidence="3 4">
    <name type="scientific">Candidatus Nanosynbacter lyticus</name>
    <dbReference type="NCBI Taxonomy" id="2093824"/>
    <lineage>
        <taxon>Bacteria</taxon>
        <taxon>Candidatus Saccharimonadota</taxon>
        <taxon>Candidatus Saccharimonadia</taxon>
        <taxon>Candidatus Nanosynbacterales</taxon>
        <taxon>Candidatus Nanosynbacteraceae</taxon>
        <taxon>Candidatus Nanosynbacter</taxon>
    </lineage>
</organism>
<dbReference type="KEGG" id="sox:TM7x_01395"/>
<dbReference type="Proteomes" id="UP000030902">
    <property type="component" value="Chromosome"/>
</dbReference>
<feature type="domain" description="Glycosyl transferase family 1" evidence="1">
    <location>
        <begin position="155"/>
        <end position="309"/>
    </location>
</feature>
<dbReference type="InterPro" id="IPR028098">
    <property type="entry name" value="Glyco_trans_4-like_N"/>
</dbReference>
<dbReference type="AlphaFoldDB" id="A0A6S4GVT4"/>
<dbReference type="EMBL" id="CP007496">
    <property type="protein sequence ID" value="AJA06787.1"/>
    <property type="molecule type" value="Genomic_DNA"/>
</dbReference>
<feature type="domain" description="Glycosyltransferase subfamily 4-like N-terminal" evidence="2">
    <location>
        <begin position="52"/>
        <end position="146"/>
    </location>
</feature>
<dbReference type="Pfam" id="PF13439">
    <property type="entry name" value="Glyco_transf_4"/>
    <property type="match status" value="1"/>
</dbReference>
<dbReference type="RefSeq" id="WP_039327182.1">
    <property type="nucleotide sequence ID" value="NZ_CP007496.1"/>
</dbReference>
<dbReference type="PANTHER" id="PTHR45947">
    <property type="entry name" value="SULFOQUINOVOSYL TRANSFERASE SQD2"/>
    <property type="match status" value="1"/>
</dbReference>
<evidence type="ECO:0000313" key="3">
    <source>
        <dbReference type="EMBL" id="AJA06787.1"/>
    </source>
</evidence>
<reference evidence="3 4" key="1">
    <citation type="journal article" date="2015" name="Proc. Natl. Acad. Sci. U.S.A.">
        <title>Cultivation of a human-associated TM7 phylotype reveals a reduced genome and epibiotic parasitic lifestyle.</title>
        <authorList>
            <person name="He X."/>
            <person name="McLean J.S."/>
            <person name="Edlund A."/>
            <person name="Yooseph S."/>
            <person name="Hall A.P."/>
            <person name="Liu S.Y."/>
            <person name="Dorrestein P.C."/>
            <person name="Esquenazi E."/>
            <person name="Hunter R.C."/>
            <person name="Cheng G."/>
            <person name="Nelson K.E."/>
            <person name="Lux R."/>
            <person name="Shi W."/>
        </authorList>
    </citation>
    <scope>NUCLEOTIDE SEQUENCE [LARGE SCALE GENOMIC DNA]</scope>
    <source>
        <strain evidence="3 4">TM7x</strain>
    </source>
</reference>
<evidence type="ECO:0000313" key="4">
    <source>
        <dbReference type="Proteomes" id="UP000030902"/>
    </source>
</evidence>